<comment type="caution">
    <text evidence="3">The sequence shown here is derived from an EMBL/GenBank/DDBJ whole genome shotgun (WGS) entry which is preliminary data.</text>
</comment>
<keyword evidence="4" id="KW-1185">Reference proteome</keyword>
<name>A0ABR8LYE5_9FLAO</name>
<dbReference type="Proteomes" id="UP000627521">
    <property type="component" value="Unassembled WGS sequence"/>
</dbReference>
<dbReference type="EMBL" id="JACXXH010000004">
    <property type="protein sequence ID" value="MBD3863505.1"/>
    <property type="molecule type" value="Genomic_DNA"/>
</dbReference>
<keyword evidence="1" id="KW-0812">Transmembrane</keyword>
<accession>A0ABR8LYE5</accession>
<sequence length="143" mass="16660">MRLTDQNIDYIANNLELYGLKNPDLKEDILDHICTYLENEEQLSFDDAYKLAIQQFGGYLSITQIQHETNAQLYFKSAKNRSKVLISFEFITALLIITGSLFKIMHWPFAGILIFSGFIVLILITLPLYFYNKYKAQTLKYQS</sequence>
<dbReference type="RefSeq" id="WP_191101369.1">
    <property type="nucleotide sequence ID" value="NZ_JACXXH010000004.1"/>
</dbReference>
<feature type="domain" description="Gliding motility protein GldL-like N-terminal" evidence="2">
    <location>
        <begin position="92"/>
        <end position="123"/>
    </location>
</feature>
<keyword evidence="1" id="KW-1133">Transmembrane helix</keyword>
<evidence type="ECO:0000256" key="1">
    <source>
        <dbReference type="SAM" id="Phobius"/>
    </source>
</evidence>
<evidence type="ECO:0000313" key="4">
    <source>
        <dbReference type="Proteomes" id="UP000627521"/>
    </source>
</evidence>
<dbReference type="InterPro" id="IPR055087">
    <property type="entry name" value="GldL-like_N"/>
</dbReference>
<evidence type="ECO:0000313" key="3">
    <source>
        <dbReference type="EMBL" id="MBD3863505.1"/>
    </source>
</evidence>
<reference evidence="3 4" key="1">
    <citation type="submission" date="2020-09" db="EMBL/GenBank/DDBJ databases">
        <title>Bacillus nautilus sp. nov., Chryseoglobus crepusculi sp. nov, and Psychrobacter noctis sp. nov., isolated from deep-sea sponges from the equatorial Atlantic.</title>
        <authorList>
            <person name="Stennett H.L."/>
            <person name="Williams S.E."/>
        </authorList>
    </citation>
    <scope>NUCLEOTIDE SEQUENCE [LARGE SCALE GENOMIC DNA]</scope>
    <source>
        <strain evidence="3 4">28M-24</strain>
    </source>
</reference>
<dbReference type="Pfam" id="PF22827">
    <property type="entry name" value="GldL_N"/>
    <property type="match status" value="1"/>
</dbReference>
<keyword evidence="1" id="KW-0472">Membrane</keyword>
<protein>
    <recommendedName>
        <fullName evidence="2">Gliding motility protein GldL-like N-terminal domain-containing protein</fullName>
    </recommendedName>
</protein>
<organism evidence="3 4">
    <name type="scientific">Olleya marilimosa</name>
    <dbReference type="NCBI Taxonomy" id="272164"/>
    <lineage>
        <taxon>Bacteria</taxon>
        <taxon>Pseudomonadati</taxon>
        <taxon>Bacteroidota</taxon>
        <taxon>Flavobacteriia</taxon>
        <taxon>Flavobacteriales</taxon>
        <taxon>Flavobacteriaceae</taxon>
    </lineage>
</organism>
<gene>
    <name evidence="3" type="ORF">IEG06_08575</name>
</gene>
<proteinExistence type="predicted"/>
<feature type="transmembrane region" description="Helical" evidence="1">
    <location>
        <begin position="108"/>
        <end position="131"/>
    </location>
</feature>
<evidence type="ECO:0000259" key="2">
    <source>
        <dbReference type="Pfam" id="PF22827"/>
    </source>
</evidence>
<feature type="transmembrane region" description="Helical" evidence="1">
    <location>
        <begin position="84"/>
        <end position="102"/>
    </location>
</feature>